<accession>A0A8D9E486</accession>
<sequence length="99" mass="11447">MDKMNTCLPPNQPNTTPFTHGSLMALQCDVISLLISLFYSILNYILFRVIVDTSVVAITSVVLFLLFFVKQKYANIYSYKKIIASLERFLVSQYFVYIF</sequence>
<feature type="transmembrane region" description="Helical" evidence="1">
    <location>
        <begin position="21"/>
        <end position="39"/>
    </location>
</feature>
<feature type="transmembrane region" description="Helical" evidence="1">
    <location>
        <begin position="45"/>
        <end position="69"/>
    </location>
</feature>
<evidence type="ECO:0000313" key="2">
    <source>
        <dbReference type="EMBL" id="CAG6739976.1"/>
    </source>
</evidence>
<name>A0A8D9E486_9HEMI</name>
<proteinExistence type="predicted"/>
<keyword evidence="1" id="KW-0472">Membrane</keyword>
<dbReference type="AlphaFoldDB" id="A0A8D9E486"/>
<organism evidence="2">
    <name type="scientific">Cacopsylla melanoneura</name>
    <dbReference type="NCBI Taxonomy" id="428564"/>
    <lineage>
        <taxon>Eukaryota</taxon>
        <taxon>Metazoa</taxon>
        <taxon>Ecdysozoa</taxon>
        <taxon>Arthropoda</taxon>
        <taxon>Hexapoda</taxon>
        <taxon>Insecta</taxon>
        <taxon>Pterygota</taxon>
        <taxon>Neoptera</taxon>
        <taxon>Paraneoptera</taxon>
        <taxon>Hemiptera</taxon>
        <taxon>Sternorrhyncha</taxon>
        <taxon>Psylloidea</taxon>
        <taxon>Psyllidae</taxon>
        <taxon>Psyllinae</taxon>
        <taxon>Cacopsylla</taxon>
    </lineage>
</organism>
<dbReference type="EMBL" id="HBUF01416521">
    <property type="protein sequence ID" value="CAG6739976.1"/>
    <property type="molecule type" value="Transcribed_RNA"/>
</dbReference>
<keyword evidence="1" id="KW-0812">Transmembrane</keyword>
<keyword evidence="1" id="KW-1133">Transmembrane helix</keyword>
<protein>
    <submittedName>
        <fullName evidence="2">Uncharacterized protein</fullName>
    </submittedName>
</protein>
<reference evidence="2" key="1">
    <citation type="submission" date="2021-05" db="EMBL/GenBank/DDBJ databases">
        <authorList>
            <person name="Alioto T."/>
            <person name="Alioto T."/>
            <person name="Gomez Garrido J."/>
        </authorList>
    </citation>
    <scope>NUCLEOTIDE SEQUENCE</scope>
</reference>
<evidence type="ECO:0000256" key="1">
    <source>
        <dbReference type="SAM" id="Phobius"/>
    </source>
</evidence>